<protein>
    <submittedName>
        <fullName evidence="2">DUF3987 domain-containing protein</fullName>
    </submittedName>
</protein>
<dbReference type="OrthoDB" id="9067983at2"/>
<comment type="caution">
    <text evidence="2">The sequence shown here is derived from an EMBL/GenBank/DDBJ whole genome shotgun (WGS) entry which is preliminary data.</text>
</comment>
<dbReference type="EMBL" id="WIVE01000028">
    <property type="protein sequence ID" value="MQX36877.1"/>
    <property type="molecule type" value="Genomic_DNA"/>
</dbReference>
<dbReference type="Pfam" id="PF13148">
    <property type="entry name" value="DUF3987"/>
    <property type="match status" value="1"/>
</dbReference>
<name>A0A7X2D4R3_9PROT</name>
<reference evidence="2 3" key="1">
    <citation type="submission" date="2019-10" db="EMBL/GenBank/DDBJ databases">
        <title>Draft whole-genome sequence of the purple nonsulfur photosynthetic bacterium Roseospira navarrensis DSM 15114.</title>
        <authorList>
            <person name="Kyndt J.A."/>
            <person name="Meyer T.E."/>
        </authorList>
    </citation>
    <scope>NUCLEOTIDE SEQUENCE [LARGE SCALE GENOMIC DNA]</scope>
    <source>
        <strain evidence="2 3">DSM 15114</strain>
    </source>
</reference>
<evidence type="ECO:0000313" key="2">
    <source>
        <dbReference type="EMBL" id="MQX36877.1"/>
    </source>
</evidence>
<dbReference type="AlphaFoldDB" id="A0A7X2D4R3"/>
<keyword evidence="3" id="KW-1185">Reference proteome</keyword>
<evidence type="ECO:0000313" key="3">
    <source>
        <dbReference type="Proteomes" id="UP000434582"/>
    </source>
</evidence>
<evidence type="ECO:0000256" key="1">
    <source>
        <dbReference type="SAM" id="MobiDB-lite"/>
    </source>
</evidence>
<dbReference type="RefSeq" id="WP_153343790.1">
    <property type="nucleotide sequence ID" value="NZ_WIVE01000028.1"/>
</dbReference>
<gene>
    <name evidence="2" type="ORF">GHC57_10150</name>
</gene>
<feature type="region of interest" description="Disordered" evidence="1">
    <location>
        <begin position="1"/>
        <end position="20"/>
    </location>
</feature>
<proteinExistence type="predicted"/>
<accession>A0A7X2D4R3</accession>
<sequence length="489" mass="52889">MMEDFTPEPPRPLLRDLPEGDPYPVDALGPVLGGAARAIHEKIQAPLGMCAQSVLAAAALTVQGRRDVALPHGQARPLSCFFLSIAPSGERKSSCDSEALAPVRTYEQTLRAAYDEEEMTYRNEKEAWDACRQAILRGKKSGTIPDIRAKLDGLGPEPAPPLKPVIVCAEPTFEGLCRLYEEGRPSLGIFSAEGGQFIGGHGMSEENQLRTAAALSEVWDGQPITRVRGGTGTSVLPGRRLAMHMMTQPDVASRFLQNRVLGDQGLLSRFLVCAPAPAAGTRCFREPSDACRSALHTYERTIAGLLREPLPLAEGQRNELAPPVLGLSANARARLIPYIGEVEARLGPAGMYEAIRALANKLPEHAARLAAVLALVAYVHTDSVAANHMEAGIALADFYAGEAVRLHMAGHDDPDLRHAQRALDWLHTGWGKPVVMLANLYQSGPGSLRSAKDARRITRILEDHGWLVPIPGAEIDGARRKEAWRVVRG</sequence>
<organism evidence="2 3">
    <name type="scientific">Roseospira navarrensis</name>
    <dbReference type="NCBI Taxonomy" id="140058"/>
    <lineage>
        <taxon>Bacteria</taxon>
        <taxon>Pseudomonadati</taxon>
        <taxon>Pseudomonadota</taxon>
        <taxon>Alphaproteobacteria</taxon>
        <taxon>Rhodospirillales</taxon>
        <taxon>Rhodospirillaceae</taxon>
        <taxon>Roseospira</taxon>
    </lineage>
</organism>
<dbReference type="Proteomes" id="UP000434582">
    <property type="component" value="Unassembled WGS sequence"/>
</dbReference>
<dbReference type="InterPro" id="IPR025048">
    <property type="entry name" value="DUF3987"/>
</dbReference>